<proteinExistence type="predicted"/>
<reference evidence="2 3" key="1">
    <citation type="journal article" date="2021" name="Elife">
        <title>Chloroplast acquisition without the gene transfer in kleptoplastic sea slugs, Plakobranchus ocellatus.</title>
        <authorList>
            <person name="Maeda T."/>
            <person name="Takahashi S."/>
            <person name="Yoshida T."/>
            <person name="Shimamura S."/>
            <person name="Takaki Y."/>
            <person name="Nagai Y."/>
            <person name="Toyoda A."/>
            <person name="Suzuki Y."/>
            <person name="Arimoto A."/>
            <person name="Ishii H."/>
            <person name="Satoh N."/>
            <person name="Nishiyama T."/>
            <person name="Hasebe M."/>
            <person name="Maruyama T."/>
            <person name="Minagawa J."/>
            <person name="Obokata J."/>
            <person name="Shigenobu S."/>
        </authorList>
    </citation>
    <scope>NUCLEOTIDE SEQUENCE [LARGE SCALE GENOMIC DNA]</scope>
</reference>
<accession>A0AAV4B6D6</accession>
<comment type="caution">
    <text evidence="2">The sequence shown here is derived from an EMBL/GenBank/DDBJ whole genome shotgun (WGS) entry which is preliminary data.</text>
</comment>
<organism evidence="2 3">
    <name type="scientific">Plakobranchus ocellatus</name>
    <dbReference type="NCBI Taxonomy" id="259542"/>
    <lineage>
        <taxon>Eukaryota</taxon>
        <taxon>Metazoa</taxon>
        <taxon>Spiralia</taxon>
        <taxon>Lophotrochozoa</taxon>
        <taxon>Mollusca</taxon>
        <taxon>Gastropoda</taxon>
        <taxon>Heterobranchia</taxon>
        <taxon>Euthyneura</taxon>
        <taxon>Panpulmonata</taxon>
        <taxon>Sacoglossa</taxon>
        <taxon>Placobranchoidea</taxon>
        <taxon>Plakobranchidae</taxon>
        <taxon>Plakobranchus</taxon>
    </lineage>
</organism>
<dbReference type="EMBL" id="BLXT01004603">
    <property type="protein sequence ID" value="GFO15082.1"/>
    <property type="molecule type" value="Genomic_DNA"/>
</dbReference>
<name>A0AAV4B6D6_9GAST</name>
<dbReference type="Proteomes" id="UP000735302">
    <property type="component" value="Unassembled WGS sequence"/>
</dbReference>
<feature type="coiled-coil region" evidence="1">
    <location>
        <begin position="56"/>
        <end position="90"/>
    </location>
</feature>
<evidence type="ECO:0000256" key="1">
    <source>
        <dbReference type="SAM" id="Coils"/>
    </source>
</evidence>
<sequence length="136" mass="15696">MFFLKIALKECELVTIYQLEKRLSDITAEKDAQIADRDQKLSRLKSQMADALKGNSWERQQQLEELTKELSRIQEESDLLRMKIKSLSKNKQLKEKDGTISELKSLCGKFETQLTTQDKLLEQWAASKGHKIAAPK</sequence>
<gene>
    <name evidence="2" type="ORF">PoB_004158700</name>
</gene>
<protein>
    <submittedName>
        <fullName evidence="2">Grip and coiled-coil domain-containing protein 2-like</fullName>
    </submittedName>
</protein>
<dbReference type="AlphaFoldDB" id="A0AAV4B6D6"/>
<keyword evidence="3" id="KW-1185">Reference proteome</keyword>
<keyword evidence="1" id="KW-0175">Coiled coil</keyword>
<evidence type="ECO:0000313" key="2">
    <source>
        <dbReference type="EMBL" id="GFO15082.1"/>
    </source>
</evidence>
<evidence type="ECO:0000313" key="3">
    <source>
        <dbReference type="Proteomes" id="UP000735302"/>
    </source>
</evidence>